<reference evidence="1" key="1">
    <citation type="submission" date="2022-11" db="EMBL/GenBank/DDBJ databases">
        <authorList>
            <person name="Petersen C."/>
        </authorList>
    </citation>
    <scope>NUCLEOTIDE SEQUENCE</scope>
    <source>
        <strain evidence="1">IBT 30069</strain>
    </source>
</reference>
<comment type="caution">
    <text evidence="1">The sequence shown here is derived from an EMBL/GenBank/DDBJ whole genome shotgun (WGS) entry which is preliminary data.</text>
</comment>
<name>A0A9W9K0J4_9EURO</name>
<evidence type="ECO:0000313" key="1">
    <source>
        <dbReference type="EMBL" id="KAJ5088694.1"/>
    </source>
</evidence>
<evidence type="ECO:0000313" key="2">
    <source>
        <dbReference type="Proteomes" id="UP001149165"/>
    </source>
</evidence>
<accession>A0A9W9K0J4</accession>
<dbReference type="AlphaFoldDB" id="A0A9W9K0J4"/>
<proteinExistence type="predicted"/>
<keyword evidence="2" id="KW-1185">Reference proteome</keyword>
<dbReference type="OrthoDB" id="37659at2759"/>
<sequence length="149" mass="17604">MDLTFDDALTVQPQRPIIATVHVAIYSPIEEEDDDLRHWAIWINCGPSEDSVILQIKDNMYGYGFILADPIYARPHDSRRFERSIECGFILIDNLNLVIEAISDHPVRNRALDWNCQKWTIECLELLERRRLMVPLQLWRSRLEPWTGW</sequence>
<gene>
    <name evidence="1" type="ORF">N7456_012310</name>
</gene>
<dbReference type="Proteomes" id="UP001149165">
    <property type="component" value="Unassembled WGS sequence"/>
</dbReference>
<dbReference type="EMBL" id="JAPQKH010000007">
    <property type="protein sequence ID" value="KAJ5088694.1"/>
    <property type="molecule type" value="Genomic_DNA"/>
</dbReference>
<organism evidence="1 2">
    <name type="scientific">Penicillium angulare</name>
    <dbReference type="NCBI Taxonomy" id="116970"/>
    <lineage>
        <taxon>Eukaryota</taxon>
        <taxon>Fungi</taxon>
        <taxon>Dikarya</taxon>
        <taxon>Ascomycota</taxon>
        <taxon>Pezizomycotina</taxon>
        <taxon>Eurotiomycetes</taxon>
        <taxon>Eurotiomycetidae</taxon>
        <taxon>Eurotiales</taxon>
        <taxon>Aspergillaceae</taxon>
        <taxon>Penicillium</taxon>
    </lineage>
</organism>
<protein>
    <submittedName>
        <fullName evidence="1">Uncharacterized protein</fullName>
    </submittedName>
</protein>
<reference evidence="1" key="2">
    <citation type="journal article" date="2023" name="IMA Fungus">
        <title>Comparative genomic study of the Penicillium genus elucidates a diverse pangenome and 15 lateral gene transfer events.</title>
        <authorList>
            <person name="Petersen C."/>
            <person name="Sorensen T."/>
            <person name="Nielsen M.R."/>
            <person name="Sondergaard T.E."/>
            <person name="Sorensen J.L."/>
            <person name="Fitzpatrick D.A."/>
            <person name="Frisvad J.C."/>
            <person name="Nielsen K.L."/>
        </authorList>
    </citation>
    <scope>NUCLEOTIDE SEQUENCE</scope>
    <source>
        <strain evidence="1">IBT 30069</strain>
    </source>
</reference>